<dbReference type="OrthoDB" id="8448172at2"/>
<name>A0A4S2H1I9_9PROT</name>
<dbReference type="Proteomes" id="UP000308054">
    <property type="component" value="Unassembled WGS sequence"/>
</dbReference>
<proteinExistence type="predicted"/>
<dbReference type="EMBL" id="SRXW01000002">
    <property type="protein sequence ID" value="TGY89042.1"/>
    <property type="molecule type" value="Genomic_DNA"/>
</dbReference>
<keyword evidence="2" id="KW-1185">Reference proteome</keyword>
<gene>
    <name evidence="1" type="ORF">E5163_07900</name>
</gene>
<protein>
    <submittedName>
        <fullName evidence="1">Uncharacterized protein</fullName>
    </submittedName>
</protein>
<accession>A0A4S2H1I9</accession>
<comment type="caution">
    <text evidence="1">The sequence shown here is derived from an EMBL/GenBank/DDBJ whole genome shotgun (WGS) entry which is preliminary data.</text>
</comment>
<dbReference type="AlphaFoldDB" id="A0A4S2H1I9"/>
<evidence type="ECO:0000313" key="2">
    <source>
        <dbReference type="Proteomes" id="UP000308054"/>
    </source>
</evidence>
<organism evidence="1 2">
    <name type="scientific">Marinicauda algicola</name>
    <dbReference type="NCBI Taxonomy" id="2029849"/>
    <lineage>
        <taxon>Bacteria</taxon>
        <taxon>Pseudomonadati</taxon>
        <taxon>Pseudomonadota</taxon>
        <taxon>Alphaproteobacteria</taxon>
        <taxon>Maricaulales</taxon>
        <taxon>Maricaulaceae</taxon>
        <taxon>Marinicauda</taxon>
    </lineage>
</organism>
<evidence type="ECO:0000313" key="1">
    <source>
        <dbReference type="EMBL" id="TGY89042.1"/>
    </source>
</evidence>
<reference evidence="1 2" key="1">
    <citation type="journal article" date="2017" name="Int. J. Syst. Evol. Microbiol.">
        <title>Marinicauda algicola sp. nov., isolated from a marine red alga Rhodosorus marinus.</title>
        <authorList>
            <person name="Jeong S.E."/>
            <person name="Jeon S.H."/>
            <person name="Chun B.H."/>
            <person name="Kim D.W."/>
            <person name="Jeon C.O."/>
        </authorList>
    </citation>
    <scope>NUCLEOTIDE SEQUENCE [LARGE SCALE GENOMIC DNA]</scope>
    <source>
        <strain evidence="1 2">JCM 31718</strain>
    </source>
</reference>
<dbReference type="RefSeq" id="WP_135995580.1">
    <property type="nucleotide sequence ID" value="NZ_CP071057.1"/>
</dbReference>
<sequence>MTDHDPDNGSGPSGGSEDVIARLLDEIPLLYKARAFAESVKDPAFFARLGEPLGSRERTLARAYLDGLGFPDAEPAPLGDWADAVAAAEALDIDASAWEAEEMLRAGLIEAVLERLDEQALHAAQALVASKIGEIAREAAEASAALDDVYDEHVINAAAGGLVQAANGAVLVLLAEAEDEAPSHPFLARWRLYVRGRWPVGLAGSTFNIL</sequence>